<comment type="function">
    <text evidence="9">Component of the origin recognition complex (ORC) that binds origins of replication. DNA-binding is ATP-dependent. The specific DNA sequences that define origins of replication have not been identified yet. ORC is required to assemble the pre-replication complex necessary to initiate DNA replication. Binds histone H3 and H4 trimethylation marks H3K9me3, H3K27me3 and H4K20me3.</text>
</comment>
<gene>
    <name evidence="14" type="ORF">BEMITA_LOCUS12880</name>
</gene>
<keyword evidence="7" id="KW-0539">Nucleus</keyword>
<reference evidence="14" key="1">
    <citation type="submission" date="2021-12" db="EMBL/GenBank/DDBJ databases">
        <authorList>
            <person name="King R."/>
        </authorList>
    </citation>
    <scope>NUCLEOTIDE SEQUENCE</scope>
</reference>
<sequence>MDPTNSISEGVFAFNPKPKKNAKNKKAPNEFAFFKHNDWYKSFDSVWSEIHQKVVEEENKITSELQSKVNKFAHSAESSTDTIPTIIMLTGVNLSDHKQLFKNIDDYILNNSKSFTATLWADSCTNIRNMIESLVYQIETTGGEPDSEYLEHDEDSDSEEHQYISIKRANQTLPHLVNWFNNLEANQAEEPTKKKSKTETEITTSPRIIIILPDFEAHDEKVLQDFILILSGYGSKLPIVFIFGVASMISAVHDTLPNHVISKLSLELFKTPRSKDFLNSTIDSVFLTPDCPFMISGKVLNFLNEVFLCYDFSLKGLITSLKFCIMDHFFESGCTQYCWPRKNLADVINNLAPEQLTNLKRVPSFAELIEKRKRTNDPPPPKTAQDYKNLIIEKLKELHESIKVFYVGLHCLQILVQDLPERDLPLGSDLRELYIKAMISTIIESNEYEECMKTLRFSSKPALIEKLKKILDYLKKPEVQLPTVENCRRKVERLLKKIETASPEVNSASESPSKSPSKKMLQKRGDLSQYCLELQQKKMSEFEIVREEVLKTLTSEVFNELLVKLTKLPFHEELIYNKRSAVKEAMIGMPRGAVVRALANPQKALQCNCCKLRDEGEILKTMPDICIVYKLHLRWATLINVYDWMLSFKSIVEPKSEDDEISPEIHARFTQAVADLQFLGYIKHTNVKKDHVVRLTFER</sequence>
<dbReference type="PANTHER" id="PTHR12748:SF0">
    <property type="entry name" value="ORIGIN RECOGNITION COMPLEX SUBUNIT 3"/>
    <property type="match status" value="1"/>
</dbReference>
<dbReference type="PANTHER" id="PTHR12748">
    <property type="entry name" value="ORIGIN RECOGNITION COMPLEX SUBUNIT 3"/>
    <property type="match status" value="1"/>
</dbReference>
<evidence type="ECO:0000259" key="12">
    <source>
        <dbReference type="Pfam" id="PF18137"/>
    </source>
</evidence>
<feature type="domain" description="Origin recognition complex subunit 3 insertion" evidence="13">
    <location>
        <begin position="348"/>
        <end position="577"/>
    </location>
</feature>
<evidence type="ECO:0000256" key="10">
    <source>
        <dbReference type="SAM" id="MobiDB-lite"/>
    </source>
</evidence>
<name>A0A9P0AHE2_BEMTA</name>
<feature type="region of interest" description="Disordered" evidence="10">
    <location>
        <begin position="1"/>
        <end position="24"/>
    </location>
</feature>
<keyword evidence="6" id="KW-0238">DNA-binding</keyword>
<evidence type="ECO:0000256" key="7">
    <source>
        <dbReference type="ARBA" id="ARBA00023242"/>
    </source>
</evidence>
<comment type="subcellular location">
    <subcellularLocation>
        <location evidence="1">Nucleus</location>
    </subcellularLocation>
</comment>
<dbReference type="EMBL" id="OU963869">
    <property type="protein sequence ID" value="CAH0394602.1"/>
    <property type="molecule type" value="Genomic_DNA"/>
</dbReference>
<dbReference type="KEGG" id="btab:109035478"/>
<dbReference type="GO" id="GO:0006270">
    <property type="term" value="P:DNA replication initiation"/>
    <property type="evidence" value="ECO:0007669"/>
    <property type="project" value="TreeGrafter"/>
</dbReference>
<comment type="similarity">
    <text evidence="2">Belongs to the ORC3 family.</text>
</comment>
<dbReference type="Pfam" id="PF07034">
    <property type="entry name" value="ORC3_N"/>
    <property type="match status" value="1"/>
</dbReference>
<evidence type="ECO:0000259" key="13">
    <source>
        <dbReference type="Pfam" id="PF19675"/>
    </source>
</evidence>
<keyword evidence="15" id="KW-1185">Reference proteome</keyword>
<organism evidence="14 15">
    <name type="scientific">Bemisia tabaci</name>
    <name type="common">Sweetpotato whitefly</name>
    <name type="synonym">Aleurodes tabaci</name>
    <dbReference type="NCBI Taxonomy" id="7038"/>
    <lineage>
        <taxon>Eukaryota</taxon>
        <taxon>Metazoa</taxon>
        <taxon>Ecdysozoa</taxon>
        <taxon>Arthropoda</taxon>
        <taxon>Hexapoda</taxon>
        <taxon>Insecta</taxon>
        <taxon>Pterygota</taxon>
        <taxon>Neoptera</taxon>
        <taxon>Paraneoptera</taxon>
        <taxon>Hemiptera</taxon>
        <taxon>Sternorrhyncha</taxon>
        <taxon>Aleyrodoidea</taxon>
        <taxon>Aleyrodidae</taxon>
        <taxon>Aleyrodinae</taxon>
        <taxon>Bemisia</taxon>
    </lineage>
</organism>
<evidence type="ECO:0000259" key="11">
    <source>
        <dbReference type="Pfam" id="PF07034"/>
    </source>
</evidence>
<keyword evidence="4" id="KW-0597">Phosphoprotein</keyword>
<evidence type="ECO:0000313" key="14">
    <source>
        <dbReference type="EMBL" id="CAH0394602.1"/>
    </source>
</evidence>
<evidence type="ECO:0000256" key="3">
    <source>
        <dbReference type="ARBA" id="ARBA00019085"/>
    </source>
</evidence>
<protein>
    <recommendedName>
        <fullName evidence="3">Origin recognition complex subunit 3</fullName>
    </recommendedName>
</protein>
<feature type="domain" description="Origin recognition complex subunit 3 winged helix C-terminal" evidence="12">
    <location>
        <begin position="591"/>
        <end position="697"/>
    </location>
</feature>
<dbReference type="Pfam" id="PF19675">
    <property type="entry name" value="ORC3_ins"/>
    <property type="match status" value="1"/>
</dbReference>
<dbReference type="InterPro" id="IPR045663">
    <property type="entry name" value="ORC3_ins"/>
</dbReference>
<dbReference type="CDD" id="cd20704">
    <property type="entry name" value="Orc3"/>
    <property type="match status" value="2"/>
</dbReference>
<evidence type="ECO:0000256" key="6">
    <source>
        <dbReference type="ARBA" id="ARBA00023125"/>
    </source>
</evidence>
<keyword evidence="5" id="KW-0235">DNA replication</keyword>
<dbReference type="GO" id="GO:0005656">
    <property type="term" value="C:nuclear pre-replicative complex"/>
    <property type="evidence" value="ECO:0007669"/>
    <property type="project" value="TreeGrafter"/>
</dbReference>
<dbReference type="Pfam" id="PF18137">
    <property type="entry name" value="WHD_ORC"/>
    <property type="match status" value="1"/>
</dbReference>
<evidence type="ECO:0000256" key="5">
    <source>
        <dbReference type="ARBA" id="ARBA00022705"/>
    </source>
</evidence>
<evidence type="ECO:0000256" key="2">
    <source>
        <dbReference type="ARBA" id="ARBA00010977"/>
    </source>
</evidence>
<comment type="subunit">
    <text evidence="8">Component of ORC, a complex composed of at least 6 subunits: ORC1, ORC2, ORC3, ORC4, ORC5 and ORC6. ORC is regulated in a cell-cycle dependent manner. It is sequentially assembled at the exit from anaphase of mitosis and disassembled as cells enter S phase.</text>
</comment>
<evidence type="ECO:0000256" key="9">
    <source>
        <dbReference type="ARBA" id="ARBA00045241"/>
    </source>
</evidence>
<dbReference type="AlphaFoldDB" id="A0A9P0AHE2"/>
<evidence type="ECO:0000313" key="15">
    <source>
        <dbReference type="Proteomes" id="UP001152759"/>
    </source>
</evidence>
<dbReference type="InterPro" id="IPR040855">
    <property type="entry name" value="ORC_WH_C"/>
</dbReference>
<evidence type="ECO:0000256" key="1">
    <source>
        <dbReference type="ARBA" id="ARBA00004123"/>
    </source>
</evidence>
<dbReference type="GO" id="GO:0005664">
    <property type="term" value="C:nuclear origin of replication recognition complex"/>
    <property type="evidence" value="ECO:0007669"/>
    <property type="project" value="InterPro"/>
</dbReference>
<dbReference type="GO" id="GO:0003688">
    <property type="term" value="F:DNA replication origin binding"/>
    <property type="evidence" value="ECO:0007669"/>
    <property type="project" value="TreeGrafter"/>
</dbReference>
<feature type="region of interest" description="Disordered" evidence="10">
    <location>
        <begin position="502"/>
        <end position="522"/>
    </location>
</feature>
<feature type="domain" description="Origin recognition complex subunit 3 N-terminal" evidence="11">
    <location>
        <begin position="3"/>
        <end position="332"/>
    </location>
</feature>
<dbReference type="GO" id="GO:0031261">
    <property type="term" value="C:DNA replication preinitiation complex"/>
    <property type="evidence" value="ECO:0007669"/>
    <property type="project" value="TreeGrafter"/>
</dbReference>
<evidence type="ECO:0000256" key="8">
    <source>
        <dbReference type="ARBA" id="ARBA00026084"/>
    </source>
</evidence>
<accession>A0A9P0AHE2</accession>
<dbReference type="InterPro" id="IPR045667">
    <property type="entry name" value="ORC3_N"/>
</dbReference>
<dbReference type="InterPro" id="IPR020795">
    <property type="entry name" value="ORC3"/>
</dbReference>
<proteinExistence type="inferred from homology"/>
<evidence type="ECO:0000256" key="4">
    <source>
        <dbReference type="ARBA" id="ARBA00022553"/>
    </source>
</evidence>
<dbReference type="Proteomes" id="UP001152759">
    <property type="component" value="Chromosome 8"/>
</dbReference>